<organism evidence="1 2">
    <name type="scientific">Vreelandella sulfidaeris</name>
    <dbReference type="NCBI Taxonomy" id="115553"/>
    <lineage>
        <taxon>Bacteria</taxon>
        <taxon>Pseudomonadati</taxon>
        <taxon>Pseudomonadota</taxon>
        <taxon>Gammaproteobacteria</taxon>
        <taxon>Oceanospirillales</taxon>
        <taxon>Halomonadaceae</taxon>
        <taxon>Vreelandella</taxon>
    </lineage>
</organism>
<keyword evidence="2" id="KW-1185">Reference proteome</keyword>
<comment type="caution">
    <text evidence="1">The sequence shown here is derived from an EMBL/GenBank/DDBJ whole genome shotgun (WGS) entry which is preliminary data.</text>
</comment>
<name>A0A365TR29_9GAMM</name>
<dbReference type="AlphaFoldDB" id="A0A365TR29"/>
<evidence type="ECO:0000313" key="2">
    <source>
        <dbReference type="Proteomes" id="UP000252204"/>
    </source>
</evidence>
<dbReference type="EMBL" id="QNTU01000005">
    <property type="protein sequence ID" value="RBI67393.1"/>
    <property type="molecule type" value="Genomic_DNA"/>
</dbReference>
<dbReference type="OrthoDB" id="5783128at2"/>
<dbReference type="RefSeq" id="WP_113269580.1">
    <property type="nucleotide sequence ID" value="NZ_QNTU01000005.1"/>
</dbReference>
<protein>
    <submittedName>
        <fullName evidence="1">Uncharacterized protein</fullName>
    </submittedName>
</protein>
<dbReference type="Proteomes" id="UP000252204">
    <property type="component" value="Unassembled WGS sequence"/>
</dbReference>
<proteinExistence type="predicted"/>
<reference evidence="2" key="1">
    <citation type="submission" date="2018-06" db="EMBL/GenBank/DDBJ databases">
        <title>Whole genome sequencing of four bacterial strains from South Shetland trench revealing bio-synthetic gene clusters.</title>
        <authorList>
            <person name="Abdel-Mageed W.M."/>
            <person name="Lehri B."/>
            <person name="Jarmusch S."/>
            <person name="Miranda K."/>
            <person name="Goodfellow M."/>
            <person name="Jaspars M."/>
            <person name="Karlyshev A.V."/>
        </authorList>
    </citation>
    <scope>NUCLEOTIDE SEQUENCE [LARGE SCALE GENOMIC DNA]</scope>
    <source>
        <strain evidence="2">SST4</strain>
    </source>
</reference>
<evidence type="ECO:0000313" key="1">
    <source>
        <dbReference type="EMBL" id="RBI67393.1"/>
    </source>
</evidence>
<gene>
    <name evidence="1" type="ORF">DQ400_09625</name>
</gene>
<accession>A0A365TR29</accession>
<sequence>MWKKIGILAITLWWPINGFAIEQTAPEKVLPGLSGSLDGEPREWFILSYGNDSNASFIERGDDIDIDITGFVDEEVWEAQEALSVSLTMREEQLINTVVIHPLGTSMAPPLYTSEGGDVVVTLTDYERTNQWVHVVGRIQGVLALQIELGEPPSREEGIEIDVTFDVKAQKIEF</sequence>